<dbReference type="Proteomes" id="UP001596002">
    <property type="component" value="Unassembled WGS sequence"/>
</dbReference>
<keyword evidence="9" id="KW-1185">Reference proteome</keyword>
<evidence type="ECO:0000259" key="7">
    <source>
        <dbReference type="PROSITE" id="PS50928"/>
    </source>
</evidence>
<dbReference type="PANTHER" id="PTHR30177">
    <property type="entry name" value="GLYCINE BETAINE/L-PROLINE TRANSPORT SYSTEM PERMEASE PROTEIN PROW"/>
    <property type="match status" value="1"/>
</dbReference>
<dbReference type="CDD" id="cd06261">
    <property type="entry name" value="TM_PBP2"/>
    <property type="match status" value="1"/>
</dbReference>
<gene>
    <name evidence="8" type="ORF">ACFO8Q_02445</name>
</gene>
<comment type="subcellular location">
    <subcellularLocation>
        <location evidence="6">Cell membrane</location>
        <topology evidence="6">Multi-pass membrane protein</topology>
    </subcellularLocation>
    <subcellularLocation>
        <location evidence="1">Membrane</location>
        <topology evidence="1">Multi-pass membrane protein</topology>
    </subcellularLocation>
</comment>
<feature type="transmembrane region" description="Helical" evidence="6">
    <location>
        <begin position="129"/>
        <end position="156"/>
    </location>
</feature>
<dbReference type="EMBL" id="JBHSHC010000014">
    <property type="protein sequence ID" value="MFC4766261.1"/>
    <property type="molecule type" value="Genomic_DNA"/>
</dbReference>
<dbReference type="Gene3D" id="1.10.3720.10">
    <property type="entry name" value="MetI-like"/>
    <property type="match status" value="1"/>
</dbReference>
<organism evidence="8 9">
    <name type="scientific">Effusibacillus consociatus</name>
    <dbReference type="NCBI Taxonomy" id="1117041"/>
    <lineage>
        <taxon>Bacteria</taxon>
        <taxon>Bacillati</taxon>
        <taxon>Bacillota</taxon>
        <taxon>Bacilli</taxon>
        <taxon>Bacillales</taxon>
        <taxon>Alicyclobacillaceae</taxon>
        <taxon>Effusibacillus</taxon>
    </lineage>
</organism>
<evidence type="ECO:0000256" key="2">
    <source>
        <dbReference type="ARBA" id="ARBA00022448"/>
    </source>
</evidence>
<comment type="caution">
    <text evidence="8">The sequence shown here is derived from an EMBL/GenBank/DDBJ whole genome shotgun (WGS) entry which is preliminary data.</text>
</comment>
<protein>
    <submittedName>
        <fullName evidence="8">ABC transporter permease</fullName>
    </submittedName>
</protein>
<dbReference type="PROSITE" id="PS50928">
    <property type="entry name" value="ABC_TM1"/>
    <property type="match status" value="1"/>
</dbReference>
<proteinExistence type="inferred from homology"/>
<evidence type="ECO:0000256" key="3">
    <source>
        <dbReference type="ARBA" id="ARBA00022692"/>
    </source>
</evidence>
<keyword evidence="2 6" id="KW-0813">Transport</keyword>
<reference evidence="9" key="1">
    <citation type="journal article" date="2019" name="Int. J. Syst. Evol. Microbiol.">
        <title>The Global Catalogue of Microorganisms (GCM) 10K type strain sequencing project: providing services to taxonomists for standard genome sequencing and annotation.</title>
        <authorList>
            <consortium name="The Broad Institute Genomics Platform"/>
            <consortium name="The Broad Institute Genome Sequencing Center for Infectious Disease"/>
            <person name="Wu L."/>
            <person name="Ma J."/>
        </authorList>
    </citation>
    <scope>NUCLEOTIDE SEQUENCE [LARGE SCALE GENOMIC DNA]</scope>
    <source>
        <strain evidence="9">WYCCWR 12678</strain>
    </source>
</reference>
<dbReference type="Pfam" id="PF00528">
    <property type="entry name" value="BPD_transp_1"/>
    <property type="match status" value="1"/>
</dbReference>
<feature type="domain" description="ABC transmembrane type-1" evidence="7">
    <location>
        <begin position="15"/>
        <end position="194"/>
    </location>
</feature>
<keyword evidence="3 6" id="KW-0812">Transmembrane</keyword>
<evidence type="ECO:0000256" key="4">
    <source>
        <dbReference type="ARBA" id="ARBA00022989"/>
    </source>
</evidence>
<accession>A0ABV9PVH5</accession>
<name>A0ABV9PVH5_9BACL</name>
<comment type="similarity">
    <text evidence="6">Belongs to the binding-protein-dependent transport system permease family.</text>
</comment>
<evidence type="ECO:0000256" key="1">
    <source>
        <dbReference type="ARBA" id="ARBA00004141"/>
    </source>
</evidence>
<evidence type="ECO:0000256" key="5">
    <source>
        <dbReference type="ARBA" id="ARBA00023136"/>
    </source>
</evidence>
<dbReference type="RefSeq" id="WP_380024058.1">
    <property type="nucleotide sequence ID" value="NZ_JBHSHC010000014.1"/>
</dbReference>
<dbReference type="InterPro" id="IPR051204">
    <property type="entry name" value="ABC_transp_perm/SBD"/>
</dbReference>
<dbReference type="InterPro" id="IPR000515">
    <property type="entry name" value="MetI-like"/>
</dbReference>
<keyword evidence="4 6" id="KW-1133">Transmembrane helix</keyword>
<dbReference type="InterPro" id="IPR035906">
    <property type="entry name" value="MetI-like_sf"/>
</dbReference>
<sequence>MKYLVSNFERVLGLFVDHLYFVAISLLISILIAVPLGIVASRIKKLYTPIIGTLGVIYTIPSLALFALLIPFLDLGFKPAVTALVAYTQMILVRNIVTAIRGIEPAVIEAAKGMGMSKWRILWKIELPLALPVVIAGIRIATVSMIGIGAIAAYINAGGLGELIFEGIYQDHPGKIVAGTIAVAILAIMTDIFFRIVARKMKPAS</sequence>
<dbReference type="SUPFAM" id="SSF161098">
    <property type="entry name" value="MetI-like"/>
    <property type="match status" value="1"/>
</dbReference>
<evidence type="ECO:0000256" key="6">
    <source>
        <dbReference type="RuleBase" id="RU363032"/>
    </source>
</evidence>
<feature type="transmembrane region" description="Helical" evidence="6">
    <location>
        <begin position="176"/>
        <end position="198"/>
    </location>
</feature>
<feature type="transmembrane region" description="Helical" evidence="6">
    <location>
        <begin position="46"/>
        <end position="72"/>
    </location>
</feature>
<feature type="transmembrane region" description="Helical" evidence="6">
    <location>
        <begin position="20"/>
        <end position="39"/>
    </location>
</feature>
<evidence type="ECO:0000313" key="9">
    <source>
        <dbReference type="Proteomes" id="UP001596002"/>
    </source>
</evidence>
<keyword evidence="5 6" id="KW-0472">Membrane</keyword>
<evidence type="ECO:0000313" key="8">
    <source>
        <dbReference type="EMBL" id="MFC4766261.1"/>
    </source>
</evidence>
<feature type="transmembrane region" description="Helical" evidence="6">
    <location>
        <begin position="84"/>
        <end position="108"/>
    </location>
</feature>
<dbReference type="PANTHER" id="PTHR30177:SF4">
    <property type="entry name" value="OSMOPROTECTANT IMPORT PERMEASE PROTEIN OSMW"/>
    <property type="match status" value="1"/>
</dbReference>